<name>A0A2A2WQ51_9ACTN</name>
<dbReference type="AlphaFoldDB" id="A0A2A2WQ51"/>
<reference evidence="2" key="1">
    <citation type="submission" date="2017-09" db="EMBL/GenBank/DDBJ databases">
        <authorList>
            <person name="Zhang Y."/>
            <person name="Huang X."/>
            <person name="Liu J."/>
            <person name="Lu L."/>
            <person name="Peng K."/>
        </authorList>
    </citation>
    <scope>NUCLEOTIDE SEQUENCE [LARGE SCALE GENOMIC DNA]</scope>
    <source>
        <strain evidence="2">S-XJ-1</strain>
    </source>
</reference>
<dbReference type="RefSeq" id="WP_095718055.1">
    <property type="nucleotide sequence ID" value="NZ_NTGA01000015.1"/>
</dbReference>
<dbReference type="Proteomes" id="UP000218810">
    <property type="component" value="Unassembled WGS sequence"/>
</dbReference>
<proteinExistence type="predicted"/>
<dbReference type="OrthoDB" id="5241356at2"/>
<gene>
    <name evidence="1" type="ORF">CEY15_08420</name>
</gene>
<keyword evidence="2" id="KW-1185">Reference proteome</keyword>
<protein>
    <submittedName>
        <fullName evidence="1">Uncharacterized protein</fullName>
    </submittedName>
</protein>
<evidence type="ECO:0000313" key="2">
    <source>
        <dbReference type="Proteomes" id="UP000218810"/>
    </source>
</evidence>
<dbReference type="EMBL" id="NTGA01000015">
    <property type="protein sequence ID" value="PAY23336.1"/>
    <property type="molecule type" value="Genomic_DNA"/>
</dbReference>
<organism evidence="1 2">
    <name type="scientific">Dietzia natronolimnaea</name>
    <dbReference type="NCBI Taxonomy" id="161920"/>
    <lineage>
        <taxon>Bacteria</taxon>
        <taxon>Bacillati</taxon>
        <taxon>Actinomycetota</taxon>
        <taxon>Actinomycetes</taxon>
        <taxon>Mycobacteriales</taxon>
        <taxon>Dietziaceae</taxon>
        <taxon>Dietzia</taxon>
    </lineage>
</organism>
<comment type="caution">
    <text evidence="1">The sequence shown here is derived from an EMBL/GenBank/DDBJ whole genome shotgun (WGS) entry which is preliminary data.</text>
</comment>
<accession>A0A2A2WQ51</accession>
<sequence length="161" mass="16588">MTVLLVVVLLVATLVTLAVRHDGRPTADVRLHDDSVWVVNSDRGLAGRVNHTIGELDGSVRSGSQRFDVLQSGGVVFVRSESDSTLSRVDTAALELGDKTQVPVSTQVSLGAETLASVDEAGAVRLASVDSPSGIGEGGEVVAEAGRDSRVVVGTDGSVQV</sequence>
<evidence type="ECO:0000313" key="1">
    <source>
        <dbReference type="EMBL" id="PAY23336.1"/>
    </source>
</evidence>